<proteinExistence type="inferred from homology"/>
<evidence type="ECO:0000256" key="3">
    <source>
        <dbReference type="ARBA" id="ARBA00008655"/>
    </source>
</evidence>
<protein>
    <submittedName>
        <fullName evidence="18">Uncharacterized protein</fullName>
    </submittedName>
</protein>
<evidence type="ECO:0000256" key="12">
    <source>
        <dbReference type="ARBA" id="ARBA00023264"/>
    </source>
</evidence>
<dbReference type="GO" id="GO:0016020">
    <property type="term" value="C:membrane"/>
    <property type="evidence" value="ECO:0007669"/>
    <property type="project" value="UniProtKB-SubCell"/>
</dbReference>
<dbReference type="PROSITE" id="PS00018">
    <property type="entry name" value="EF_HAND_1"/>
    <property type="match status" value="1"/>
</dbReference>
<dbReference type="InterPro" id="IPR002048">
    <property type="entry name" value="EF_hand_dom"/>
</dbReference>
<dbReference type="UniPathway" id="UPA00085"/>
<dbReference type="PANTHER" id="PTHR23063">
    <property type="entry name" value="PHOSPHOLIPID ACYLTRANSFERASE"/>
    <property type="match status" value="1"/>
</dbReference>
<dbReference type="Gene3D" id="1.10.238.10">
    <property type="entry name" value="EF-hand"/>
    <property type="match status" value="1"/>
</dbReference>
<feature type="coiled-coil region" evidence="14">
    <location>
        <begin position="643"/>
        <end position="670"/>
    </location>
</feature>
<dbReference type="InterPro" id="IPR002123">
    <property type="entry name" value="Plipid/glycerol_acylTrfase"/>
</dbReference>
<dbReference type="FunCoup" id="A0A3Q7EKM6">
    <property type="interactions" value="1804"/>
</dbReference>
<dbReference type="PaxDb" id="4081-Solyc01g091950.2.1"/>
<keyword evidence="14" id="KW-0175">Coiled coil</keyword>
<dbReference type="GO" id="GO:0005634">
    <property type="term" value="C:nucleus"/>
    <property type="evidence" value="ECO:0007669"/>
    <property type="project" value="InterPro"/>
</dbReference>
<feature type="compositionally biased region" description="Basic and acidic residues" evidence="15">
    <location>
        <begin position="16"/>
        <end position="27"/>
    </location>
</feature>
<evidence type="ECO:0000256" key="8">
    <source>
        <dbReference type="ARBA" id="ARBA00022989"/>
    </source>
</evidence>
<evidence type="ECO:0000256" key="1">
    <source>
        <dbReference type="ARBA" id="ARBA00004370"/>
    </source>
</evidence>
<dbReference type="PROSITE" id="PS50222">
    <property type="entry name" value="EF_HAND_2"/>
    <property type="match status" value="1"/>
</dbReference>
<feature type="domain" description="EF-hand" evidence="16">
    <location>
        <begin position="528"/>
        <end position="563"/>
    </location>
</feature>
<dbReference type="InterPro" id="IPR045252">
    <property type="entry name" value="LPCAT1-like"/>
</dbReference>
<dbReference type="SMART" id="SM00563">
    <property type="entry name" value="PlsC"/>
    <property type="match status" value="1"/>
</dbReference>
<keyword evidence="5" id="KW-0808">Transferase</keyword>
<reference evidence="18" key="1">
    <citation type="journal article" date="2012" name="Nature">
        <title>The tomato genome sequence provides insights into fleshy fruit evolution.</title>
        <authorList>
            <consortium name="Tomato Genome Consortium"/>
        </authorList>
    </citation>
    <scope>NUCLEOTIDE SEQUENCE [LARGE SCALE GENOMIC DNA]</scope>
    <source>
        <strain evidence="18">cv. Heinz 1706</strain>
    </source>
</reference>
<name>A0A3Q7EKM6_SOLLC</name>
<evidence type="ECO:0000256" key="2">
    <source>
        <dbReference type="ARBA" id="ARBA00005074"/>
    </source>
</evidence>
<evidence type="ECO:0000256" key="10">
    <source>
        <dbReference type="ARBA" id="ARBA00023136"/>
    </source>
</evidence>
<sequence length="727" mass="82750">MSDQSMFAPLLPSDHLPPKSDRDDQEHAPEPHVILTVEHDGVQHQLSNGDHMGTHISEVDDNPYAFLGANRFDMPGSTTVDPFRNNTPTVEGVYEWLKIVVCLPITLVRLVLFGLALMVGYLATRTALLGWKDRSSPMPKWRTRLMCITRMSARTILFSFGYQWIRRKGKPAPREIAPVVVSNHVSYIDPIFFFYELFPTIVASESHDSMPFVGTIIRAMQVIYVNRFSPTSRKHAINEIKMFSECVVEVYLGDMKCYVPTQRKASCDQFPRVLLFPEGTTTNGRSIISFQLGAFIPGYPIQPVIVRYPHVHFDQSWGNVSLAMLMFRMFTQFHNFMEVEYLPVITPHENRKESAARLAQRLNVILVDNTGHAVATALNVVQTSHSYGDVLLLSKALEANQENPSLYLVEMAGIEAEFHLSSLEAVDFLDVFLSMNPDSRGQVEIHHFLKVLRLKPSTLSEKIFGFIDVQKSGKITFKQFLVGSAHVLKQPLFYQACESAFTACDGDGKNCILEKEFGDSLMLSIPGLSNNEMGELFTLFDIDCDGKISKDDFIGCLRRYPIPEVIERYKRHTKDKVKSDENQSVDIQHTKQETASLMKKIELLESSKRKLLGEGLGSCSLEEVQQLEKQLEQSVITIRARKMQVFREQMERLKERERALTAENMMLRELKFGGDEERRKSSGEKEREVVFCIEGGSTGSEKSDVETELFIGQPHYHDSRIRRPEWS</sequence>
<comment type="similarity">
    <text evidence="3">Belongs to the 1-acyl-sn-glycerol-3-phosphate acyltransferase family.</text>
</comment>
<keyword evidence="11" id="KW-0594">Phospholipid biosynthesis</keyword>
<dbReference type="InterPro" id="IPR002487">
    <property type="entry name" value="TF_Kbox"/>
</dbReference>
<keyword evidence="10" id="KW-0472">Membrane</keyword>
<dbReference type="GO" id="GO:0003700">
    <property type="term" value="F:DNA-binding transcription factor activity"/>
    <property type="evidence" value="ECO:0007669"/>
    <property type="project" value="InterPro"/>
</dbReference>
<evidence type="ECO:0000256" key="4">
    <source>
        <dbReference type="ARBA" id="ARBA00022516"/>
    </source>
</evidence>
<evidence type="ECO:0000313" key="19">
    <source>
        <dbReference type="Proteomes" id="UP000004994"/>
    </source>
</evidence>
<dbReference type="InParanoid" id="A0A3Q7EKM6"/>
<dbReference type="GO" id="GO:0008654">
    <property type="term" value="P:phospholipid biosynthetic process"/>
    <property type="evidence" value="ECO:0007669"/>
    <property type="project" value="UniProtKB-KW"/>
</dbReference>
<dbReference type="SUPFAM" id="SSF69593">
    <property type="entry name" value="Glycerol-3-phosphate (1)-acyltransferase"/>
    <property type="match status" value="1"/>
</dbReference>
<dbReference type="GO" id="GO:0008374">
    <property type="term" value="F:O-acyltransferase activity"/>
    <property type="evidence" value="ECO:0007669"/>
    <property type="project" value="InterPro"/>
</dbReference>
<organism evidence="18">
    <name type="scientific">Solanum lycopersicum</name>
    <name type="common">Tomato</name>
    <name type="synonym">Lycopersicon esculentum</name>
    <dbReference type="NCBI Taxonomy" id="4081"/>
    <lineage>
        <taxon>Eukaryota</taxon>
        <taxon>Viridiplantae</taxon>
        <taxon>Streptophyta</taxon>
        <taxon>Embryophyta</taxon>
        <taxon>Tracheophyta</taxon>
        <taxon>Spermatophyta</taxon>
        <taxon>Magnoliopsida</taxon>
        <taxon>eudicotyledons</taxon>
        <taxon>Gunneridae</taxon>
        <taxon>Pentapetalae</taxon>
        <taxon>asterids</taxon>
        <taxon>lamiids</taxon>
        <taxon>Solanales</taxon>
        <taxon>Solanaceae</taxon>
        <taxon>Solanoideae</taxon>
        <taxon>Solaneae</taxon>
        <taxon>Solanum</taxon>
        <taxon>Solanum subgen. Lycopersicon</taxon>
    </lineage>
</organism>
<dbReference type="SMART" id="SM00054">
    <property type="entry name" value="EFh"/>
    <property type="match status" value="4"/>
</dbReference>
<dbReference type="PROSITE" id="PS51297">
    <property type="entry name" value="K_BOX"/>
    <property type="match status" value="1"/>
</dbReference>
<reference evidence="18" key="2">
    <citation type="submission" date="2019-01" db="UniProtKB">
        <authorList>
            <consortium name="EnsemblPlants"/>
        </authorList>
    </citation>
    <scope>IDENTIFICATION</scope>
    <source>
        <strain evidence="18">cv. Heinz 1706</strain>
    </source>
</reference>
<dbReference type="Gramene" id="Solyc01g091950.3.1">
    <property type="protein sequence ID" value="Solyc01g091950.3.1"/>
    <property type="gene ID" value="Solyc01g091950.3"/>
</dbReference>
<dbReference type="InterPro" id="IPR011992">
    <property type="entry name" value="EF-hand-dom_pair"/>
</dbReference>
<dbReference type="SUPFAM" id="SSF47473">
    <property type="entry name" value="EF-hand"/>
    <property type="match status" value="1"/>
</dbReference>
<evidence type="ECO:0000256" key="15">
    <source>
        <dbReference type="SAM" id="MobiDB-lite"/>
    </source>
</evidence>
<evidence type="ECO:0000256" key="14">
    <source>
        <dbReference type="SAM" id="Coils"/>
    </source>
</evidence>
<keyword evidence="9" id="KW-0443">Lipid metabolism</keyword>
<dbReference type="Proteomes" id="UP000004994">
    <property type="component" value="Chromosome 1"/>
</dbReference>
<evidence type="ECO:0000256" key="5">
    <source>
        <dbReference type="ARBA" id="ARBA00022679"/>
    </source>
</evidence>
<comment type="subcellular location">
    <subcellularLocation>
        <location evidence="1">Membrane</location>
    </subcellularLocation>
</comment>
<dbReference type="PANTHER" id="PTHR23063:SF52">
    <property type="entry name" value="LYSOPHOSPHATIDYLCHOLINE ACYLTRANSFERASE"/>
    <property type="match status" value="1"/>
</dbReference>
<dbReference type="Pfam" id="PF13833">
    <property type="entry name" value="EF-hand_8"/>
    <property type="match status" value="1"/>
</dbReference>
<dbReference type="InterPro" id="IPR018247">
    <property type="entry name" value="EF_Hand_1_Ca_BS"/>
</dbReference>
<accession>A0A3Q7EKM6</accession>
<evidence type="ECO:0000256" key="13">
    <source>
        <dbReference type="ARBA" id="ARBA00023315"/>
    </source>
</evidence>
<keyword evidence="13" id="KW-0012">Acyltransferase</keyword>
<evidence type="ECO:0000256" key="7">
    <source>
        <dbReference type="ARBA" id="ARBA00022837"/>
    </source>
</evidence>
<dbReference type="GO" id="GO:0005509">
    <property type="term" value="F:calcium ion binding"/>
    <property type="evidence" value="ECO:0007669"/>
    <property type="project" value="InterPro"/>
</dbReference>
<keyword evidence="19" id="KW-1185">Reference proteome</keyword>
<feature type="region of interest" description="Disordered" evidence="15">
    <location>
        <begin position="1"/>
        <end position="27"/>
    </location>
</feature>
<dbReference type="OMA" id="AMLMIRM"/>
<keyword evidence="12" id="KW-1208">Phospholipid metabolism</keyword>
<evidence type="ECO:0000256" key="6">
    <source>
        <dbReference type="ARBA" id="ARBA00022692"/>
    </source>
</evidence>
<dbReference type="AlphaFoldDB" id="A0A3Q7EKM6"/>
<dbReference type="CDD" id="cd07991">
    <property type="entry name" value="LPLAT_LPCAT1-like"/>
    <property type="match status" value="1"/>
</dbReference>
<comment type="pathway">
    <text evidence="2">Lipid metabolism; phospholipid metabolism.</text>
</comment>
<evidence type="ECO:0000313" key="18">
    <source>
        <dbReference type="EnsemblPlants" id="Solyc01g091950.3.1"/>
    </source>
</evidence>
<evidence type="ECO:0000256" key="9">
    <source>
        <dbReference type="ARBA" id="ARBA00023098"/>
    </source>
</evidence>
<feature type="domain" description="K-box" evidence="17">
    <location>
        <begin position="587"/>
        <end position="678"/>
    </location>
</feature>
<keyword evidence="7" id="KW-0106">Calcium</keyword>
<dbReference type="EnsemblPlants" id="Solyc01g091950.3.1">
    <property type="protein sequence ID" value="Solyc01g091950.3.1"/>
    <property type="gene ID" value="Solyc01g091950.3"/>
</dbReference>
<keyword evidence="4" id="KW-0444">Lipid biosynthesis</keyword>
<evidence type="ECO:0000259" key="17">
    <source>
        <dbReference type="PROSITE" id="PS51297"/>
    </source>
</evidence>
<keyword evidence="8" id="KW-1133">Transmembrane helix</keyword>
<dbReference type="Pfam" id="PF01553">
    <property type="entry name" value="Acyltransferase"/>
    <property type="match status" value="1"/>
</dbReference>
<keyword evidence="6" id="KW-0812">Transmembrane</keyword>
<evidence type="ECO:0000259" key="16">
    <source>
        <dbReference type="PROSITE" id="PS50222"/>
    </source>
</evidence>
<dbReference type="STRING" id="4081.A0A3Q7EKM6"/>
<dbReference type="Pfam" id="PF01486">
    <property type="entry name" value="K-box"/>
    <property type="match status" value="1"/>
</dbReference>
<evidence type="ECO:0000256" key="11">
    <source>
        <dbReference type="ARBA" id="ARBA00023209"/>
    </source>
</evidence>